<organism evidence="1 2">
    <name type="scientific">Fraxinus pennsylvanica</name>
    <dbReference type="NCBI Taxonomy" id="56036"/>
    <lineage>
        <taxon>Eukaryota</taxon>
        <taxon>Viridiplantae</taxon>
        <taxon>Streptophyta</taxon>
        <taxon>Embryophyta</taxon>
        <taxon>Tracheophyta</taxon>
        <taxon>Spermatophyta</taxon>
        <taxon>Magnoliopsida</taxon>
        <taxon>eudicotyledons</taxon>
        <taxon>Gunneridae</taxon>
        <taxon>Pentapetalae</taxon>
        <taxon>asterids</taxon>
        <taxon>lamiids</taxon>
        <taxon>Lamiales</taxon>
        <taxon>Oleaceae</taxon>
        <taxon>Oleeae</taxon>
        <taxon>Fraxinus</taxon>
    </lineage>
</organism>
<dbReference type="EMBL" id="OU503040">
    <property type="protein sequence ID" value="CAI9760707.1"/>
    <property type="molecule type" value="Genomic_DNA"/>
</dbReference>
<keyword evidence="2" id="KW-1185">Reference proteome</keyword>
<proteinExistence type="predicted"/>
<accession>A0AAD2DN48</accession>
<evidence type="ECO:0000313" key="2">
    <source>
        <dbReference type="Proteomes" id="UP000834106"/>
    </source>
</evidence>
<dbReference type="AlphaFoldDB" id="A0AAD2DN48"/>
<protein>
    <submittedName>
        <fullName evidence="1">Uncharacterized protein</fullName>
    </submittedName>
</protein>
<name>A0AAD2DN48_9LAMI</name>
<gene>
    <name evidence="1" type="ORF">FPE_LOCUS8137</name>
</gene>
<evidence type="ECO:0000313" key="1">
    <source>
        <dbReference type="EMBL" id="CAI9760707.1"/>
    </source>
</evidence>
<sequence length="100" mass="11444">MNFFVRVKILPSLLVNAKYPDFKHRECGDGLWLDSAPKWMFPGLGKLDSDVKVFKAKQVQDGKGDDSWWKIPINVGTIDQTRGILNNLTLSTRKQVKYYG</sequence>
<dbReference type="Proteomes" id="UP000834106">
    <property type="component" value="Chromosome 5"/>
</dbReference>
<reference evidence="1" key="1">
    <citation type="submission" date="2023-05" db="EMBL/GenBank/DDBJ databases">
        <authorList>
            <person name="Huff M."/>
        </authorList>
    </citation>
    <scope>NUCLEOTIDE SEQUENCE</scope>
</reference>